<evidence type="ECO:0000256" key="1">
    <source>
        <dbReference type="SAM" id="MobiDB-lite"/>
    </source>
</evidence>
<reference evidence="3 4" key="1">
    <citation type="submission" date="2019-10" db="EMBL/GenBank/DDBJ databases">
        <authorList>
            <person name="Palmer J.M."/>
        </authorList>
    </citation>
    <scope>NUCLEOTIDE SEQUENCE [LARGE SCALE GENOMIC DNA]</scope>
    <source>
        <strain evidence="3 4">TWF730</strain>
    </source>
</reference>
<feature type="compositionally biased region" description="Low complexity" evidence="1">
    <location>
        <begin position="120"/>
        <end position="211"/>
    </location>
</feature>
<gene>
    <name evidence="3" type="ORF">TWF730_004167</name>
</gene>
<accession>A0AAV9U154</accession>
<dbReference type="Proteomes" id="UP001373714">
    <property type="component" value="Unassembled WGS sequence"/>
</dbReference>
<evidence type="ECO:0000313" key="3">
    <source>
        <dbReference type="EMBL" id="KAK6332501.1"/>
    </source>
</evidence>
<organism evidence="3 4">
    <name type="scientific">Orbilia blumenaviensis</name>
    <dbReference type="NCBI Taxonomy" id="1796055"/>
    <lineage>
        <taxon>Eukaryota</taxon>
        <taxon>Fungi</taxon>
        <taxon>Dikarya</taxon>
        <taxon>Ascomycota</taxon>
        <taxon>Pezizomycotina</taxon>
        <taxon>Orbiliomycetes</taxon>
        <taxon>Orbiliales</taxon>
        <taxon>Orbiliaceae</taxon>
        <taxon>Orbilia</taxon>
    </lineage>
</organism>
<evidence type="ECO:0000313" key="4">
    <source>
        <dbReference type="Proteomes" id="UP001373714"/>
    </source>
</evidence>
<proteinExistence type="predicted"/>
<keyword evidence="4" id="KW-1185">Reference proteome</keyword>
<feature type="chain" id="PRO_5043508179" evidence="2">
    <location>
        <begin position="28"/>
        <end position="305"/>
    </location>
</feature>
<comment type="caution">
    <text evidence="3">The sequence shown here is derived from an EMBL/GenBank/DDBJ whole genome shotgun (WGS) entry which is preliminary data.</text>
</comment>
<sequence length="305" mass="31693">MRSSAQSILNAFFVLAVALALVPVAQASIYAMADGVNFNALARQKAQKRAQQLHYRDIVRNPFVLFKRQETDPGTPIPTPTDITPISNTSTTTTSAESTTADISSSLTTLEPTSSDDDLSTTTSTDAETTSPPETTTDGITTTPSSSTDLPSSTDVTTSEVSSTTTEDVTSTAETTSEETSATSSSDEPSETSTDVPTSTEVTTSTETTTTVRTTLNTSVKSAFTTAWSTSTFTLPNGSVGTVTEYLVVVPTMSPTPTRDSNPQESETATGTASLHTNGATLYTPGPAPVVAFMAVLGYIGGAAF</sequence>
<feature type="region of interest" description="Disordered" evidence="1">
    <location>
        <begin position="67"/>
        <end position="211"/>
    </location>
</feature>
<dbReference type="EMBL" id="JAVHNS010000017">
    <property type="protein sequence ID" value="KAK6332501.1"/>
    <property type="molecule type" value="Genomic_DNA"/>
</dbReference>
<keyword evidence="2" id="KW-0732">Signal</keyword>
<feature type="region of interest" description="Disordered" evidence="1">
    <location>
        <begin position="254"/>
        <end position="274"/>
    </location>
</feature>
<feature type="compositionally biased region" description="Low complexity" evidence="1">
    <location>
        <begin position="80"/>
        <end position="113"/>
    </location>
</feature>
<protein>
    <submittedName>
        <fullName evidence="3">Uncharacterized protein</fullName>
    </submittedName>
</protein>
<evidence type="ECO:0000256" key="2">
    <source>
        <dbReference type="SAM" id="SignalP"/>
    </source>
</evidence>
<feature type="signal peptide" evidence="2">
    <location>
        <begin position="1"/>
        <end position="27"/>
    </location>
</feature>
<dbReference type="AlphaFoldDB" id="A0AAV9U154"/>
<name>A0AAV9U154_9PEZI</name>